<comment type="subcellular location">
    <subcellularLocation>
        <location evidence="2">Bacterial flagellum basal body</location>
    </subcellularLocation>
</comment>
<name>A0A161Y724_9CLOT</name>
<dbReference type="PATRIC" id="fig|1121326.3.peg.1179"/>
<reference evidence="6 7" key="1">
    <citation type="submission" date="2016-04" db="EMBL/GenBank/DDBJ databases">
        <title>Genome sequence of Clostridium magnum DSM 2767.</title>
        <authorList>
            <person name="Poehlein A."/>
            <person name="Uhlig R."/>
            <person name="Fischer R."/>
            <person name="Bahl H."/>
            <person name="Daniel R."/>
        </authorList>
    </citation>
    <scope>NUCLEOTIDE SEQUENCE [LARGE SCALE GENOMIC DNA]</scope>
    <source>
        <strain evidence="6 7">DSM 2767</strain>
    </source>
</reference>
<keyword evidence="6" id="KW-0969">Cilium</keyword>
<evidence type="ECO:0000259" key="4">
    <source>
        <dbReference type="Pfam" id="PF06429"/>
    </source>
</evidence>
<dbReference type="SUPFAM" id="SSF117143">
    <property type="entry name" value="Flagellar hook protein flgE"/>
    <property type="match status" value="1"/>
</dbReference>
<evidence type="ECO:0000256" key="2">
    <source>
        <dbReference type="RuleBase" id="RU362116"/>
    </source>
</evidence>
<dbReference type="InterPro" id="IPR019776">
    <property type="entry name" value="Flagellar_basal_body_rod_CS"/>
</dbReference>
<dbReference type="InterPro" id="IPR001444">
    <property type="entry name" value="Flag_bb_rod_N"/>
</dbReference>
<proteinExistence type="inferred from homology"/>
<keyword evidence="6" id="KW-0282">Flagellum</keyword>
<dbReference type="Pfam" id="PF06429">
    <property type="entry name" value="Flg_bbr_C"/>
    <property type="match status" value="1"/>
</dbReference>
<protein>
    <submittedName>
        <fullName evidence="6">Flagellar basal-body rod protein FlgG</fullName>
    </submittedName>
</protein>
<dbReference type="PANTHER" id="PTHR30435:SF19">
    <property type="entry name" value="FLAGELLAR BASAL-BODY ROD PROTEIN FLGG"/>
    <property type="match status" value="1"/>
</dbReference>
<dbReference type="InterPro" id="IPR037925">
    <property type="entry name" value="FlgE/F/G-like"/>
</dbReference>
<feature type="domain" description="Flagellar hook protein FlgE/F/G-like D1" evidence="5">
    <location>
        <begin position="94"/>
        <end position="166"/>
    </location>
</feature>
<dbReference type="EMBL" id="LWAE01000001">
    <property type="protein sequence ID" value="KZL94159.1"/>
    <property type="molecule type" value="Genomic_DNA"/>
</dbReference>
<keyword evidence="2" id="KW-0975">Bacterial flagellum</keyword>
<accession>A0A161Y724</accession>
<keyword evidence="6" id="KW-0966">Cell projection</keyword>
<comment type="caution">
    <text evidence="6">The sequence shown here is derived from an EMBL/GenBank/DDBJ whole genome shotgun (WGS) entry which is preliminary data.</text>
</comment>
<dbReference type="InterPro" id="IPR053967">
    <property type="entry name" value="LlgE_F_G-like_D1"/>
</dbReference>
<dbReference type="STRING" id="1121326.CLMAG_12120"/>
<feature type="domain" description="Flagellar basal-body/hook protein C-terminal" evidence="4">
    <location>
        <begin position="219"/>
        <end position="263"/>
    </location>
</feature>
<dbReference type="PANTHER" id="PTHR30435">
    <property type="entry name" value="FLAGELLAR PROTEIN"/>
    <property type="match status" value="1"/>
</dbReference>
<gene>
    <name evidence="6" type="primary">flgG_3</name>
    <name evidence="6" type="ORF">CLMAG_12120</name>
</gene>
<dbReference type="InterPro" id="IPR010930">
    <property type="entry name" value="Flg_bb/hook_C_dom"/>
</dbReference>
<dbReference type="AlphaFoldDB" id="A0A161Y724"/>
<dbReference type="GO" id="GO:0071978">
    <property type="term" value="P:bacterial-type flagellum-dependent swarming motility"/>
    <property type="evidence" value="ECO:0007669"/>
    <property type="project" value="TreeGrafter"/>
</dbReference>
<dbReference type="OrthoDB" id="9804559at2"/>
<dbReference type="GO" id="GO:0009425">
    <property type="term" value="C:bacterial-type flagellum basal body"/>
    <property type="evidence" value="ECO:0007669"/>
    <property type="project" value="UniProtKB-SubCell"/>
</dbReference>
<feature type="domain" description="Flagellar basal body rod protein N-terminal" evidence="3">
    <location>
        <begin position="10"/>
        <end position="35"/>
    </location>
</feature>
<dbReference type="Proteomes" id="UP000076603">
    <property type="component" value="Unassembled WGS sequence"/>
</dbReference>
<dbReference type="InterPro" id="IPR020013">
    <property type="entry name" value="Flagellar_FlgE/F/G"/>
</dbReference>
<evidence type="ECO:0000313" key="6">
    <source>
        <dbReference type="EMBL" id="KZL94159.1"/>
    </source>
</evidence>
<dbReference type="Pfam" id="PF00460">
    <property type="entry name" value="Flg_bb_rod"/>
    <property type="match status" value="1"/>
</dbReference>
<dbReference type="NCBIfam" id="TIGR03506">
    <property type="entry name" value="FlgEFG_subfam"/>
    <property type="match status" value="1"/>
</dbReference>
<sequence>MIRALWSSRAAMNAQQEKLDSVSNNISNANTVGYKREDVSFQDLVYETLNRKGTPTGGNNTDTLINGTGVKATNWLRDTSQGSLKETGQNTDLALDGEGFFRVTLPDGSKAYERSGSFNIDSAGEIVDKNGNRLDVALTEEGANMLSSGTVLTTDNFAVKENGDVYLAVDNNGSKSSLLYGKINIYNPVGQNSLRSIGENLYVPSAGATVNITTDVSIMQGFVELSNVDMGKEMTDMIVAQRAFELSSRTLKTADEMWGLVNSMKGR</sequence>
<dbReference type="RefSeq" id="WP_066619247.1">
    <property type="nucleotide sequence ID" value="NZ_FQXL01000009.1"/>
</dbReference>
<organism evidence="6 7">
    <name type="scientific">Clostridium magnum DSM 2767</name>
    <dbReference type="NCBI Taxonomy" id="1121326"/>
    <lineage>
        <taxon>Bacteria</taxon>
        <taxon>Bacillati</taxon>
        <taxon>Bacillota</taxon>
        <taxon>Clostridia</taxon>
        <taxon>Eubacteriales</taxon>
        <taxon>Clostridiaceae</taxon>
        <taxon>Clostridium</taxon>
    </lineage>
</organism>
<dbReference type="PROSITE" id="PS00588">
    <property type="entry name" value="FLAGELLA_BB_ROD"/>
    <property type="match status" value="1"/>
</dbReference>
<comment type="similarity">
    <text evidence="1 2">Belongs to the flagella basal body rod proteins family.</text>
</comment>
<evidence type="ECO:0000256" key="1">
    <source>
        <dbReference type="ARBA" id="ARBA00009677"/>
    </source>
</evidence>
<evidence type="ECO:0000259" key="5">
    <source>
        <dbReference type="Pfam" id="PF22692"/>
    </source>
</evidence>
<evidence type="ECO:0000313" key="7">
    <source>
        <dbReference type="Proteomes" id="UP000076603"/>
    </source>
</evidence>
<keyword evidence="7" id="KW-1185">Reference proteome</keyword>
<evidence type="ECO:0000259" key="3">
    <source>
        <dbReference type="Pfam" id="PF00460"/>
    </source>
</evidence>
<dbReference type="Pfam" id="PF22692">
    <property type="entry name" value="LlgE_F_G_D1"/>
    <property type="match status" value="1"/>
</dbReference>